<dbReference type="AlphaFoldDB" id="A0A0N9IA98"/>
<dbReference type="GO" id="GO:0006508">
    <property type="term" value="P:proteolysis"/>
    <property type="evidence" value="ECO:0007669"/>
    <property type="project" value="InterPro"/>
</dbReference>
<protein>
    <recommendedName>
        <fullName evidence="1">Peptidase S9 prolyl oligopeptidase catalytic domain-containing protein</fullName>
    </recommendedName>
</protein>
<accession>A0A0N9IA98</accession>
<proteinExistence type="predicted"/>
<dbReference type="Pfam" id="PF00326">
    <property type="entry name" value="Peptidase_S9"/>
    <property type="match status" value="1"/>
</dbReference>
<dbReference type="PANTHER" id="PTHR43056">
    <property type="entry name" value="PEPTIDASE S9 PROLYL OLIGOPEPTIDASE"/>
    <property type="match status" value="1"/>
</dbReference>
<dbReference type="InterPro" id="IPR011042">
    <property type="entry name" value="6-blade_b-propeller_TolB-like"/>
</dbReference>
<reference evidence="2 3" key="1">
    <citation type="submission" date="2015-07" db="EMBL/GenBank/DDBJ databases">
        <title>Genome sequencing of Kibdelosporangium phytohabitans.</title>
        <authorList>
            <person name="Qin S."/>
            <person name="Xing K."/>
        </authorList>
    </citation>
    <scope>NUCLEOTIDE SEQUENCE [LARGE SCALE GENOMIC DNA]</scope>
    <source>
        <strain evidence="2 3">KLBMP1111</strain>
    </source>
</reference>
<dbReference type="STRING" id="860235.AOZ06_35975"/>
<name>A0A0N9IA98_9PSEU</name>
<dbReference type="InterPro" id="IPR029058">
    <property type="entry name" value="AB_hydrolase_fold"/>
</dbReference>
<feature type="domain" description="Peptidase S9 prolyl oligopeptidase catalytic" evidence="1">
    <location>
        <begin position="416"/>
        <end position="623"/>
    </location>
</feature>
<sequence length="626" mass="67277">MQTDPVVAPYGEWDSPVTAADVAGARIRVAYPHIHGDELWWQEIPPRNGGRTTVMHRAADGTITSALPPGYEARTRVQEYGGKSYLPVPGTGLVFANFEDQRLYLVADGGCVPLTPPDSGRYADYVLSPDGTEVWCVREMPGQPPVRAIVAVALDGSESVRELVDTGDFLAHPTPSPDGTALAWVSWNRPDMPWDSAQLRVARLGEAGDKVVLGGPAESVMAPLWRDDDSLYAISDRSGWWNPHIVGLTGQVRDICPREEEFSDPLWRLGGRPFGELPDGRLVVLHGLGELRLGVLDPDSGKITDVPTPYTSFASALTVDGHTVACVGYSPDLPAAVITVDLINGHCDVVRPEEALVHTRYLPSAKAVEFTGDDGKPVHGFLYPPSNPDFRGPDGEKPPYVLWVHGGPTGHSTSAFDINKAYFTSRGIGVLDLNYGGSSGYGRAYRDRLLGKWGIVDVADAVTAARALVAQGLADEARLGIRGGSAGGWTVLVAATRSTVFAAGVSYYGVSDLKLFAEQTHDFEAGYLDFLVGPLPESAELYRERSPLGHVSAQTCPLLLLQGLIDPVVPPSQALVLIGELAAHDVDHTYIAFAEESHGFRKPVNVKASLEAELAFYGRVFGDASR</sequence>
<organism evidence="2 3">
    <name type="scientific">Kibdelosporangium phytohabitans</name>
    <dbReference type="NCBI Taxonomy" id="860235"/>
    <lineage>
        <taxon>Bacteria</taxon>
        <taxon>Bacillati</taxon>
        <taxon>Actinomycetota</taxon>
        <taxon>Actinomycetes</taxon>
        <taxon>Pseudonocardiales</taxon>
        <taxon>Pseudonocardiaceae</taxon>
        <taxon>Kibdelosporangium</taxon>
    </lineage>
</organism>
<evidence type="ECO:0000313" key="3">
    <source>
        <dbReference type="Proteomes" id="UP000063699"/>
    </source>
</evidence>
<dbReference type="RefSeq" id="WP_054293453.1">
    <property type="nucleotide sequence ID" value="NZ_CP012752.1"/>
</dbReference>
<dbReference type="InterPro" id="IPR050585">
    <property type="entry name" value="Xaa-Pro_dipeptidyl-ppase/CocE"/>
</dbReference>
<dbReference type="Proteomes" id="UP000063699">
    <property type="component" value="Chromosome"/>
</dbReference>
<dbReference type="SUPFAM" id="SSF53474">
    <property type="entry name" value="alpha/beta-Hydrolases"/>
    <property type="match status" value="1"/>
</dbReference>
<dbReference type="KEGG" id="kphy:AOZ06_35975"/>
<dbReference type="EMBL" id="CP012752">
    <property type="protein sequence ID" value="ALG11552.1"/>
    <property type="molecule type" value="Genomic_DNA"/>
</dbReference>
<dbReference type="GO" id="GO:0008236">
    <property type="term" value="F:serine-type peptidase activity"/>
    <property type="evidence" value="ECO:0007669"/>
    <property type="project" value="InterPro"/>
</dbReference>
<gene>
    <name evidence="2" type="ORF">AOZ06_35975</name>
</gene>
<dbReference type="SUPFAM" id="SSF82171">
    <property type="entry name" value="DPP6 N-terminal domain-like"/>
    <property type="match status" value="1"/>
</dbReference>
<dbReference type="PANTHER" id="PTHR43056:SF5">
    <property type="entry name" value="PEPTIDASE S9 PROLYL OLIGOPEPTIDASE CATALYTIC DOMAIN-CONTAINING PROTEIN"/>
    <property type="match status" value="1"/>
</dbReference>
<dbReference type="Gene3D" id="2.120.10.30">
    <property type="entry name" value="TolB, C-terminal domain"/>
    <property type="match status" value="1"/>
</dbReference>
<dbReference type="OrthoDB" id="128799at2"/>
<evidence type="ECO:0000313" key="2">
    <source>
        <dbReference type="EMBL" id="ALG11552.1"/>
    </source>
</evidence>
<evidence type="ECO:0000259" key="1">
    <source>
        <dbReference type="Pfam" id="PF00326"/>
    </source>
</evidence>
<dbReference type="Gene3D" id="3.40.50.1820">
    <property type="entry name" value="alpha/beta hydrolase"/>
    <property type="match status" value="1"/>
</dbReference>
<keyword evidence="3" id="KW-1185">Reference proteome</keyword>
<dbReference type="InterPro" id="IPR001375">
    <property type="entry name" value="Peptidase_S9_cat"/>
</dbReference>